<evidence type="ECO:0000313" key="1">
    <source>
        <dbReference type="EMBL" id="KAF3589132.1"/>
    </source>
</evidence>
<evidence type="ECO:0000313" key="2">
    <source>
        <dbReference type="Proteomes" id="UP000712600"/>
    </source>
</evidence>
<dbReference type="EMBL" id="QGKX02000088">
    <property type="protein sequence ID" value="KAF3589132.1"/>
    <property type="molecule type" value="Genomic_DNA"/>
</dbReference>
<dbReference type="Proteomes" id="UP000712600">
    <property type="component" value="Unassembled WGS sequence"/>
</dbReference>
<organism evidence="1 2">
    <name type="scientific">Brassica cretica</name>
    <name type="common">Mustard</name>
    <dbReference type="NCBI Taxonomy" id="69181"/>
    <lineage>
        <taxon>Eukaryota</taxon>
        <taxon>Viridiplantae</taxon>
        <taxon>Streptophyta</taxon>
        <taxon>Embryophyta</taxon>
        <taxon>Tracheophyta</taxon>
        <taxon>Spermatophyta</taxon>
        <taxon>Magnoliopsida</taxon>
        <taxon>eudicotyledons</taxon>
        <taxon>Gunneridae</taxon>
        <taxon>Pentapetalae</taxon>
        <taxon>rosids</taxon>
        <taxon>malvids</taxon>
        <taxon>Brassicales</taxon>
        <taxon>Brassicaceae</taxon>
        <taxon>Brassiceae</taxon>
        <taxon>Brassica</taxon>
    </lineage>
</organism>
<comment type="caution">
    <text evidence="1">The sequence shown here is derived from an EMBL/GenBank/DDBJ whole genome shotgun (WGS) entry which is preliminary data.</text>
</comment>
<dbReference type="AlphaFoldDB" id="A0A8S9SAC1"/>
<protein>
    <submittedName>
        <fullName evidence="1">Uncharacterized protein</fullName>
    </submittedName>
</protein>
<sequence>MYVFVGLLSEYLHSQRETNLAFVCTCVVCYELVRMEPDRLIKPARRRNIGTVVEDLVKAGRTARNCNGDAIFWDSLCLGMTSSALEAEALALLAVEALATLVFLNQAWLILFINFLGVAGRIPVSLADDGACSGKMRQPRSCGIHIDYQLEAGGLEKGQFVDIYIPVRCKLLIAGSSYLINLFINKFSDFDSSKYLTAEYSCVLRFFRSSAALILIQRLTNNGVLKAQRKVWTFNAGMLFLVNNGRVT</sequence>
<proteinExistence type="predicted"/>
<name>A0A8S9SAC1_BRACR</name>
<gene>
    <name evidence="1" type="ORF">F2Q69_00025924</name>
</gene>
<reference evidence="1" key="1">
    <citation type="submission" date="2019-12" db="EMBL/GenBank/DDBJ databases">
        <title>Genome sequencing and annotation of Brassica cretica.</title>
        <authorList>
            <person name="Studholme D.J."/>
            <person name="Sarris P."/>
        </authorList>
    </citation>
    <scope>NUCLEOTIDE SEQUENCE</scope>
    <source>
        <strain evidence="1">PFS-109/04</strain>
        <tissue evidence="1">Leaf</tissue>
    </source>
</reference>
<accession>A0A8S9SAC1</accession>